<feature type="compositionally biased region" description="Basic and acidic residues" evidence="1">
    <location>
        <begin position="92"/>
        <end position="114"/>
    </location>
</feature>
<proteinExistence type="predicted"/>
<protein>
    <submittedName>
        <fullName evidence="2">Uncharacterized protein</fullName>
    </submittedName>
</protein>
<feature type="compositionally biased region" description="Basic and acidic residues" evidence="1">
    <location>
        <begin position="148"/>
        <end position="158"/>
    </location>
</feature>
<name>A0A4V2PI28_PSEEN</name>
<dbReference type="Proteomes" id="UP000295560">
    <property type="component" value="Unassembled WGS sequence"/>
</dbReference>
<keyword evidence="3" id="KW-1185">Reference proteome</keyword>
<feature type="compositionally biased region" description="Low complexity" evidence="1">
    <location>
        <begin position="72"/>
        <end position="91"/>
    </location>
</feature>
<feature type="compositionally biased region" description="Low complexity" evidence="1">
    <location>
        <begin position="45"/>
        <end position="60"/>
    </location>
</feature>
<feature type="compositionally biased region" description="Basic and acidic residues" evidence="1">
    <location>
        <begin position="125"/>
        <end position="140"/>
    </location>
</feature>
<evidence type="ECO:0000256" key="1">
    <source>
        <dbReference type="SAM" id="MobiDB-lite"/>
    </source>
</evidence>
<dbReference type="AlphaFoldDB" id="A0A4V2PI28"/>
<evidence type="ECO:0000313" key="3">
    <source>
        <dbReference type="Proteomes" id="UP000295560"/>
    </source>
</evidence>
<sequence>MGGRHRYRARDRRVRRLLMATVPVIAAAGLTAAVVLGGGAFATPRVSSGSPAAAAPISAGATGGTVPTWLRDAAGPGPLAGVAGDAAGAARQLRDERAQAEQERQKQQEAHQDRSAGAGVCDLDGPPRFDDPAHPDEITNRDCGYVDGRGRERSHDPWIDGQLLSSYGE</sequence>
<reference evidence="2 3" key="1">
    <citation type="submission" date="2019-03" db="EMBL/GenBank/DDBJ databases">
        <title>Sequencing the genomes of 1000 actinobacteria strains.</title>
        <authorList>
            <person name="Klenk H.-P."/>
        </authorList>
    </citation>
    <scope>NUCLEOTIDE SEQUENCE [LARGE SCALE GENOMIC DNA]</scope>
    <source>
        <strain evidence="2 3">DSM 44969</strain>
    </source>
</reference>
<dbReference type="EMBL" id="SMFZ01000002">
    <property type="protein sequence ID" value="TCK23036.1"/>
    <property type="molecule type" value="Genomic_DNA"/>
</dbReference>
<accession>A0A4V2PI28</accession>
<evidence type="ECO:0000313" key="2">
    <source>
        <dbReference type="EMBL" id="TCK23036.1"/>
    </source>
</evidence>
<feature type="region of interest" description="Disordered" evidence="1">
    <location>
        <begin position="45"/>
        <end position="169"/>
    </location>
</feature>
<organism evidence="2 3">
    <name type="scientific">Pseudonocardia endophytica</name>
    <dbReference type="NCBI Taxonomy" id="401976"/>
    <lineage>
        <taxon>Bacteria</taxon>
        <taxon>Bacillati</taxon>
        <taxon>Actinomycetota</taxon>
        <taxon>Actinomycetes</taxon>
        <taxon>Pseudonocardiales</taxon>
        <taxon>Pseudonocardiaceae</taxon>
        <taxon>Pseudonocardia</taxon>
    </lineage>
</organism>
<gene>
    <name evidence="2" type="ORF">EV378_7047</name>
</gene>
<comment type="caution">
    <text evidence="2">The sequence shown here is derived from an EMBL/GenBank/DDBJ whole genome shotgun (WGS) entry which is preliminary data.</text>
</comment>